<dbReference type="PROSITE" id="PS51257">
    <property type="entry name" value="PROKAR_LIPOPROTEIN"/>
    <property type="match status" value="1"/>
</dbReference>
<feature type="chain" id="PRO_5005465630" evidence="1">
    <location>
        <begin position="23"/>
        <end position="108"/>
    </location>
</feature>
<dbReference type="AlphaFoldDB" id="A0A0K1P726"/>
<gene>
    <name evidence="2" type="ORF">STURON_00446</name>
</gene>
<name>A0A0K1P726_9MOLU</name>
<dbReference type="OrthoDB" id="9801912at2"/>
<sequence length="108" mass="12308">MYKLLKSLMVVTILSTPLTVVISCGNKNQDPENTLKTTFTNNPLHWLTAKTMQQSDFKILSNTNSAPLGTDEFGREYGDLFEVQTQIILKMILILDYMMKAIKLEHIN</sequence>
<evidence type="ECO:0000313" key="3">
    <source>
        <dbReference type="Proteomes" id="UP000067243"/>
    </source>
</evidence>
<proteinExistence type="predicted"/>
<evidence type="ECO:0000313" key="2">
    <source>
        <dbReference type="EMBL" id="AKU79692.1"/>
    </source>
</evidence>
<dbReference type="PATRIC" id="fig|216946.3.peg.448"/>
<accession>A0A0K1P726</accession>
<feature type="signal peptide" evidence="1">
    <location>
        <begin position="1"/>
        <end position="22"/>
    </location>
</feature>
<dbReference type="RefSeq" id="WP_075048286.1">
    <property type="nucleotide sequence ID" value="NZ_CP012328.1"/>
</dbReference>
<keyword evidence="1" id="KW-0732">Signal</keyword>
<reference evidence="2 3" key="1">
    <citation type="journal article" date="2015" name="Genome Announc.">
        <title>Complete Genome Sequence of Spiroplasma turonicum Strain Tab4cT, a Parasite of a Horse Fly, Haematopota sp. (Diptera: Tabanidae).</title>
        <authorList>
            <person name="Davis R.E."/>
            <person name="Shao J."/>
            <person name="Zhao Y."/>
            <person name="Gasparich G.E."/>
            <person name="Gaynor B.J."/>
            <person name="Donofrio N."/>
        </authorList>
    </citation>
    <scope>NUCLEOTIDE SEQUENCE [LARGE SCALE GENOMIC DNA]</scope>
    <source>
        <strain evidence="2 3">Tab4c</strain>
    </source>
</reference>
<dbReference type="EMBL" id="CP012328">
    <property type="protein sequence ID" value="AKU79692.1"/>
    <property type="molecule type" value="Genomic_DNA"/>
</dbReference>
<dbReference type="KEGG" id="stur:STURON_00446"/>
<organism evidence="2 3">
    <name type="scientific">Spiroplasma turonicum</name>
    <dbReference type="NCBI Taxonomy" id="216946"/>
    <lineage>
        <taxon>Bacteria</taxon>
        <taxon>Bacillati</taxon>
        <taxon>Mycoplasmatota</taxon>
        <taxon>Mollicutes</taxon>
        <taxon>Entomoplasmatales</taxon>
        <taxon>Spiroplasmataceae</taxon>
        <taxon>Spiroplasma</taxon>
    </lineage>
</organism>
<evidence type="ECO:0000256" key="1">
    <source>
        <dbReference type="SAM" id="SignalP"/>
    </source>
</evidence>
<keyword evidence="3" id="KW-1185">Reference proteome</keyword>
<protein>
    <submittedName>
        <fullName evidence="2">Oligopeptide-binding protein SarA</fullName>
    </submittedName>
</protein>
<dbReference type="Proteomes" id="UP000067243">
    <property type="component" value="Chromosome"/>
</dbReference>